<reference evidence="2" key="2">
    <citation type="submission" date="2021-09" db="EMBL/GenBank/DDBJ databases">
        <authorList>
            <person name="Jia N."/>
            <person name="Wang J."/>
            <person name="Shi W."/>
            <person name="Du L."/>
            <person name="Sun Y."/>
            <person name="Zhan W."/>
            <person name="Jiang J."/>
            <person name="Wang Q."/>
            <person name="Zhang B."/>
            <person name="Ji P."/>
            <person name="Sakyi L.B."/>
            <person name="Cui X."/>
            <person name="Yuan T."/>
            <person name="Jiang B."/>
            <person name="Yang W."/>
            <person name="Lam T.T.-Y."/>
            <person name="Chang Q."/>
            <person name="Ding S."/>
            <person name="Wang X."/>
            <person name="Zhu J."/>
            <person name="Ruan X."/>
            <person name="Zhao L."/>
            <person name="Wei J."/>
            <person name="Que T."/>
            <person name="Du C."/>
            <person name="Cheng J."/>
            <person name="Dai P."/>
            <person name="Han X."/>
            <person name="Huang E."/>
            <person name="Gao Y."/>
            <person name="Liu J."/>
            <person name="Shao H."/>
            <person name="Ye R."/>
            <person name="Li L."/>
            <person name="Wei W."/>
            <person name="Wang X."/>
            <person name="Wang C."/>
            <person name="Huo Q."/>
            <person name="Li W."/>
            <person name="Guo W."/>
            <person name="Chen H."/>
            <person name="Chen S."/>
            <person name="Zhou L."/>
            <person name="Zhou L."/>
            <person name="Ni X."/>
            <person name="Tian J."/>
            <person name="Zhou Y."/>
            <person name="Sheng Y."/>
            <person name="Liu T."/>
            <person name="Pan Y."/>
            <person name="Xia L."/>
            <person name="Li J."/>
            <person name="Zhao F."/>
            <person name="Cao W."/>
        </authorList>
    </citation>
    <scope>NUCLEOTIDE SEQUENCE</scope>
    <source>
        <strain evidence="2">Rsan-2018</strain>
        <tissue evidence="2">Larvae</tissue>
    </source>
</reference>
<gene>
    <name evidence="2" type="ORF">HPB52_020706</name>
</gene>
<keyword evidence="1" id="KW-0732">Signal</keyword>
<comment type="caution">
    <text evidence="2">The sequence shown here is derived from an EMBL/GenBank/DDBJ whole genome shotgun (WGS) entry which is preliminary data.</text>
</comment>
<dbReference type="Proteomes" id="UP000821837">
    <property type="component" value="Chromosome 6"/>
</dbReference>
<organism evidence="2 3">
    <name type="scientific">Rhipicephalus sanguineus</name>
    <name type="common">Brown dog tick</name>
    <name type="synonym">Ixodes sanguineus</name>
    <dbReference type="NCBI Taxonomy" id="34632"/>
    <lineage>
        <taxon>Eukaryota</taxon>
        <taxon>Metazoa</taxon>
        <taxon>Ecdysozoa</taxon>
        <taxon>Arthropoda</taxon>
        <taxon>Chelicerata</taxon>
        <taxon>Arachnida</taxon>
        <taxon>Acari</taxon>
        <taxon>Parasitiformes</taxon>
        <taxon>Ixodida</taxon>
        <taxon>Ixodoidea</taxon>
        <taxon>Ixodidae</taxon>
        <taxon>Rhipicephalinae</taxon>
        <taxon>Rhipicephalus</taxon>
        <taxon>Rhipicephalus</taxon>
    </lineage>
</organism>
<evidence type="ECO:0008006" key="4">
    <source>
        <dbReference type="Google" id="ProtNLM"/>
    </source>
</evidence>
<accession>A0A9D4SV61</accession>
<sequence length="96" mass="9985">MGRGATASGVVVWTLAVSLAARPVRFPVGAFASKFGMTTRDRLPADLARSTRPRTATDTASMERQSSLACDLLVMETSMPVTPGLPAAETCAVSGE</sequence>
<protein>
    <recommendedName>
        <fullName evidence="4">Secreted protein</fullName>
    </recommendedName>
</protein>
<feature type="signal peptide" evidence="1">
    <location>
        <begin position="1"/>
        <end position="20"/>
    </location>
</feature>
<dbReference type="AlphaFoldDB" id="A0A9D4SV61"/>
<evidence type="ECO:0000313" key="2">
    <source>
        <dbReference type="EMBL" id="KAH7948344.1"/>
    </source>
</evidence>
<keyword evidence="3" id="KW-1185">Reference proteome</keyword>
<feature type="chain" id="PRO_5039570960" description="Secreted protein" evidence="1">
    <location>
        <begin position="21"/>
        <end position="96"/>
    </location>
</feature>
<proteinExistence type="predicted"/>
<dbReference type="EMBL" id="JABSTV010001252">
    <property type="protein sequence ID" value="KAH7948344.1"/>
    <property type="molecule type" value="Genomic_DNA"/>
</dbReference>
<reference evidence="2" key="1">
    <citation type="journal article" date="2020" name="Cell">
        <title>Large-Scale Comparative Analyses of Tick Genomes Elucidate Their Genetic Diversity and Vector Capacities.</title>
        <authorList>
            <consortium name="Tick Genome and Microbiome Consortium (TIGMIC)"/>
            <person name="Jia N."/>
            <person name="Wang J."/>
            <person name="Shi W."/>
            <person name="Du L."/>
            <person name="Sun Y."/>
            <person name="Zhan W."/>
            <person name="Jiang J.F."/>
            <person name="Wang Q."/>
            <person name="Zhang B."/>
            <person name="Ji P."/>
            <person name="Bell-Sakyi L."/>
            <person name="Cui X.M."/>
            <person name="Yuan T.T."/>
            <person name="Jiang B.G."/>
            <person name="Yang W.F."/>
            <person name="Lam T.T."/>
            <person name="Chang Q.C."/>
            <person name="Ding S.J."/>
            <person name="Wang X.J."/>
            <person name="Zhu J.G."/>
            <person name="Ruan X.D."/>
            <person name="Zhao L."/>
            <person name="Wei J.T."/>
            <person name="Ye R.Z."/>
            <person name="Que T.C."/>
            <person name="Du C.H."/>
            <person name="Zhou Y.H."/>
            <person name="Cheng J.X."/>
            <person name="Dai P.F."/>
            <person name="Guo W.B."/>
            <person name="Han X.H."/>
            <person name="Huang E.J."/>
            <person name="Li L.F."/>
            <person name="Wei W."/>
            <person name="Gao Y.C."/>
            <person name="Liu J.Z."/>
            <person name="Shao H.Z."/>
            <person name="Wang X."/>
            <person name="Wang C.C."/>
            <person name="Yang T.C."/>
            <person name="Huo Q.B."/>
            <person name="Li W."/>
            <person name="Chen H.Y."/>
            <person name="Chen S.E."/>
            <person name="Zhou L.G."/>
            <person name="Ni X.B."/>
            <person name="Tian J.H."/>
            <person name="Sheng Y."/>
            <person name="Liu T."/>
            <person name="Pan Y.S."/>
            <person name="Xia L.Y."/>
            <person name="Li J."/>
            <person name="Zhao F."/>
            <person name="Cao W.C."/>
        </authorList>
    </citation>
    <scope>NUCLEOTIDE SEQUENCE</scope>
    <source>
        <strain evidence="2">Rsan-2018</strain>
    </source>
</reference>
<evidence type="ECO:0000313" key="3">
    <source>
        <dbReference type="Proteomes" id="UP000821837"/>
    </source>
</evidence>
<name>A0A9D4SV61_RHISA</name>
<evidence type="ECO:0000256" key="1">
    <source>
        <dbReference type="SAM" id="SignalP"/>
    </source>
</evidence>